<keyword evidence="2" id="KW-0732">Signal</keyword>
<keyword evidence="4" id="KW-1185">Reference proteome</keyword>
<gene>
    <name evidence="3" type="ORF">HERILL_LOCUS4737</name>
</gene>
<proteinExistence type="predicted"/>
<dbReference type="OrthoDB" id="8030778at2759"/>
<accession>A0A7R8UJ65</accession>
<dbReference type="Proteomes" id="UP000594454">
    <property type="component" value="Chromosome 2"/>
</dbReference>
<name>A0A7R8UJ65_HERIL</name>
<dbReference type="AlphaFoldDB" id="A0A7R8UJ65"/>
<evidence type="ECO:0000313" key="4">
    <source>
        <dbReference type="Proteomes" id="UP000594454"/>
    </source>
</evidence>
<evidence type="ECO:0000313" key="3">
    <source>
        <dbReference type="EMBL" id="CAD7081640.1"/>
    </source>
</evidence>
<reference evidence="3 4" key="1">
    <citation type="submission" date="2020-11" db="EMBL/GenBank/DDBJ databases">
        <authorList>
            <person name="Wallbank WR R."/>
            <person name="Pardo Diaz C."/>
            <person name="Kozak K."/>
            <person name="Martin S."/>
            <person name="Jiggins C."/>
            <person name="Moest M."/>
            <person name="Warren A I."/>
            <person name="Generalovic N T."/>
            <person name="Byers J.R.P. K."/>
            <person name="Montejo-Kovacevich G."/>
            <person name="Yen C E."/>
        </authorList>
    </citation>
    <scope>NUCLEOTIDE SEQUENCE [LARGE SCALE GENOMIC DNA]</scope>
</reference>
<feature type="signal peptide" evidence="2">
    <location>
        <begin position="1"/>
        <end position="15"/>
    </location>
</feature>
<evidence type="ECO:0000256" key="2">
    <source>
        <dbReference type="SAM" id="SignalP"/>
    </source>
</evidence>
<organism evidence="3 4">
    <name type="scientific">Hermetia illucens</name>
    <name type="common">Black soldier fly</name>
    <dbReference type="NCBI Taxonomy" id="343691"/>
    <lineage>
        <taxon>Eukaryota</taxon>
        <taxon>Metazoa</taxon>
        <taxon>Ecdysozoa</taxon>
        <taxon>Arthropoda</taxon>
        <taxon>Hexapoda</taxon>
        <taxon>Insecta</taxon>
        <taxon>Pterygota</taxon>
        <taxon>Neoptera</taxon>
        <taxon>Endopterygota</taxon>
        <taxon>Diptera</taxon>
        <taxon>Brachycera</taxon>
        <taxon>Stratiomyomorpha</taxon>
        <taxon>Stratiomyidae</taxon>
        <taxon>Hermetiinae</taxon>
        <taxon>Hermetia</taxon>
    </lineage>
</organism>
<protein>
    <submittedName>
        <fullName evidence="3">Uncharacterized protein</fullName>
    </submittedName>
</protein>
<dbReference type="EMBL" id="LR899010">
    <property type="protein sequence ID" value="CAD7081640.1"/>
    <property type="molecule type" value="Genomic_DNA"/>
</dbReference>
<dbReference type="InParanoid" id="A0A7R8UJ65"/>
<feature type="chain" id="PRO_5031269406" evidence="2">
    <location>
        <begin position="16"/>
        <end position="235"/>
    </location>
</feature>
<feature type="region of interest" description="Disordered" evidence="1">
    <location>
        <begin position="23"/>
        <end position="53"/>
    </location>
</feature>
<evidence type="ECO:0000256" key="1">
    <source>
        <dbReference type="SAM" id="MobiDB-lite"/>
    </source>
</evidence>
<sequence length="235" mass="25723">MRNFVVILLASAVFADVSHLQQPPSKEYLPPFKPDESPGYKYPEPTTETSVSYPGFAPTKDIYIPPVRLPLANEVYEPLAGSNAALRPINQSPIVNSANFPPYFQTTSQDLIYPSDPKHPAYSANLAGTSYYTQQTQALYHPAIPNPNPSRYPPVQYPPSGSIFAPTKQNAQPPIHNRIAQSDKPSPAVGPTPIPDFATPPVATTFPAPTYKPLIFRDPTFGVPTRAPLVTPRYP</sequence>